<accession>A0A5C4T9V4</accession>
<dbReference type="Pfam" id="PF12833">
    <property type="entry name" value="HTH_18"/>
    <property type="match status" value="1"/>
</dbReference>
<dbReference type="AlphaFoldDB" id="A0A5C4T9V4"/>
<dbReference type="GO" id="GO:0043565">
    <property type="term" value="F:sequence-specific DNA binding"/>
    <property type="evidence" value="ECO:0007669"/>
    <property type="project" value="InterPro"/>
</dbReference>
<dbReference type="Pfam" id="PF02311">
    <property type="entry name" value="AraC_binding"/>
    <property type="match status" value="1"/>
</dbReference>
<gene>
    <name evidence="5" type="ORF">FE784_14900</name>
</gene>
<keyword evidence="2" id="KW-0238">DNA-binding</keyword>
<keyword evidence="3" id="KW-0804">Transcription</keyword>
<dbReference type="InterPro" id="IPR020449">
    <property type="entry name" value="Tscrpt_reg_AraC-type_HTH"/>
</dbReference>
<evidence type="ECO:0000256" key="1">
    <source>
        <dbReference type="ARBA" id="ARBA00023015"/>
    </source>
</evidence>
<evidence type="ECO:0000313" key="5">
    <source>
        <dbReference type="EMBL" id="TNJ65506.1"/>
    </source>
</evidence>
<evidence type="ECO:0000313" key="6">
    <source>
        <dbReference type="Proteomes" id="UP000307943"/>
    </source>
</evidence>
<sequence length="309" mass="36013">MANGSEIRGRRQYALQREFCIDKLYTFHYYELSKSFYTKGEKHDFWELVYVDKGKLEVFTDDRHFVMTQGDMTLYHPNLHHKVSVEQATNLMIVSFDMTATCMSALVNQTFRLTREERFILTEMLKEGYEAFDPPITTLFQMYLGKRGQSAFGCEHLIMTYLEMMIIKLLRRVQSIEAGADSIPLIMNMNPTGQGLLGNIKSYMKSNVSENLSLDSISEKFYISKTRLKTLFKEDVGIGVMQYYNHLKIEEAKTMIREEAYTYTEIAERLGYSSSHYFFNTFKKATGMTPTEYAQTVHSKIRRHAEAVK</sequence>
<dbReference type="PANTHER" id="PTHR43280:SF2">
    <property type="entry name" value="HTH-TYPE TRANSCRIPTIONAL REGULATOR EXSA"/>
    <property type="match status" value="1"/>
</dbReference>
<dbReference type="SMART" id="SM00342">
    <property type="entry name" value="HTH_ARAC"/>
    <property type="match status" value="1"/>
</dbReference>
<dbReference type="PANTHER" id="PTHR43280">
    <property type="entry name" value="ARAC-FAMILY TRANSCRIPTIONAL REGULATOR"/>
    <property type="match status" value="1"/>
</dbReference>
<comment type="caution">
    <text evidence="5">The sequence shown here is derived from an EMBL/GenBank/DDBJ whole genome shotgun (WGS) entry which is preliminary data.</text>
</comment>
<dbReference type="SUPFAM" id="SSF51215">
    <property type="entry name" value="Regulatory protein AraC"/>
    <property type="match status" value="1"/>
</dbReference>
<dbReference type="SUPFAM" id="SSF46689">
    <property type="entry name" value="Homeodomain-like"/>
    <property type="match status" value="1"/>
</dbReference>
<evidence type="ECO:0000256" key="2">
    <source>
        <dbReference type="ARBA" id="ARBA00023125"/>
    </source>
</evidence>
<dbReference type="InterPro" id="IPR003313">
    <property type="entry name" value="AraC-bd"/>
</dbReference>
<protein>
    <submittedName>
        <fullName evidence="5">Helix-turn-helix domain-containing protein</fullName>
    </submittedName>
</protein>
<dbReference type="Proteomes" id="UP000307943">
    <property type="component" value="Unassembled WGS sequence"/>
</dbReference>
<dbReference type="Gene3D" id="2.60.120.10">
    <property type="entry name" value="Jelly Rolls"/>
    <property type="match status" value="1"/>
</dbReference>
<dbReference type="InterPro" id="IPR018060">
    <property type="entry name" value="HTH_AraC"/>
</dbReference>
<dbReference type="PRINTS" id="PR00032">
    <property type="entry name" value="HTHARAC"/>
</dbReference>
<dbReference type="GO" id="GO:0003700">
    <property type="term" value="F:DNA-binding transcription factor activity"/>
    <property type="evidence" value="ECO:0007669"/>
    <property type="project" value="InterPro"/>
</dbReference>
<evidence type="ECO:0000259" key="4">
    <source>
        <dbReference type="PROSITE" id="PS01124"/>
    </source>
</evidence>
<keyword evidence="1" id="KW-0805">Transcription regulation</keyword>
<reference evidence="5 6" key="1">
    <citation type="submission" date="2019-05" db="EMBL/GenBank/DDBJ databases">
        <title>We sequenced the genome of Paenibacillus hemerocallicola KCTC 33185 for further insight into its adaptation and study the phylogeny of Paenibacillus.</title>
        <authorList>
            <person name="Narsing Rao M.P."/>
        </authorList>
    </citation>
    <scope>NUCLEOTIDE SEQUENCE [LARGE SCALE GENOMIC DNA]</scope>
    <source>
        <strain evidence="5 6">KCTC 33185</strain>
    </source>
</reference>
<organism evidence="5 6">
    <name type="scientific">Paenibacillus hemerocallicola</name>
    <dbReference type="NCBI Taxonomy" id="1172614"/>
    <lineage>
        <taxon>Bacteria</taxon>
        <taxon>Bacillati</taxon>
        <taxon>Bacillota</taxon>
        <taxon>Bacilli</taxon>
        <taxon>Bacillales</taxon>
        <taxon>Paenibacillaceae</taxon>
        <taxon>Paenibacillus</taxon>
    </lineage>
</organism>
<dbReference type="EMBL" id="VDCQ01000018">
    <property type="protein sequence ID" value="TNJ65506.1"/>
    <property type="molecule type" value="Genomic_DNA"/>
</dbReference>
<dbReference type="InterPro" id="IPR009057">
    <property type="entry name" value="Homeodomain-like_sf"/>
</dbReference>
<dbReference type="InterPro" id="IPR014710">
    <property type="entry name" value="RmlC-like_jellyroll"/>
</dbReference>
<dbReference type="InterPro" id="IPR037923">
    <property type="entry name" value="HTH-like"/>
</dbReference>
<dbReference type="RefSeq" id="WP_139603003.1">
    <property type="nucleotide sequence ID" value="NZ_VDCQ01000018.1"/>
</dbReference>
<evidence type="ECO:0000256" key="3">
    <source>
        <dbReference type="ARBA" id="ARBA00023163"/>
    </source>
</evidence>
<dbReference type="OrthoDB" id="5582699at2"/>
<proteinExistence type="predicted"/>
<dbReference type="Gene3D" id="1.10.10.60">
    <property type="entry name" value="Homeodomain-like"/>
    <property type="match status" value="2"/>
</dbReference>
<keyword evidence="6" id="KW-1185">Reference proteome</keyword>
<feature type="domain" description="HTH araC/xylS-type" evidence="4">
    <location>
        <begin position="198"/>
        <end position="296"/>
    </location>
</feature>
<name>A0A5C4T9V4_9BACL</name>
<dbReference type="PROSITE" id="PS01124">
    <property type="entry name" value="HTH_ARAC_FAMILY_2"/>
    <property type="match status" value="1"/>
</dbReference>